<keyword evidence="2" id="KW-1003">Cell membrane</keyword>
<sequence>MVDLDGTLILTDMLHESSLQLLRDGPWRVLAMPLWLARGKAALKQEIGQRVRMDVATLPYNEPFVQWLRAQHAAGRRTVLCTASDRTVAQAIAAHLGCFDQVMASDGATNLAGPAKAAALVQAFGERGFDYAGNSQADVTVWQAARSAIVVNASGGVTRQAEAHGNVAERFARAPAGIKPWRKALRLHQWLKNLLLFVPMVAAHRLADGPAWGSLLVAFLAFSLCASSVYVANDLLDLESDRRHPRKRLRPFASGALAAWQGVALVPVLTVASFALAWQVGQGFFGWLLGYFAITWAYSLALKRWVLVDCIALAVLYTLRIVAGGYAIQQPLSFWLLAFSGFLFLSLAFVKRYAELMVQQAAGKTQAHGRGYLTSDAPIVQNLGIAAGYTAVVVLALYLNSESVLLMYRAPELIWAAVPVMVFWVSWMWLRAVRGEMHDDPLVFAFKDRASLAAGVLFSVAMVAAALGLPW</sequence>
<proteinExistence type="predicted"/>
<gene>
    <name evidence="7" type="ORF">SAMN05192589_10448</name>
</gene>
<dbReference type="InterPro" id="IPR000537">
    <property type="entry name" value="UbiA_prenyltransferase"/>
</dbReference>
<dbReference type="GO" id="GO:0009247">
    <property type="term" value="P:glycolipid biosynthetic process"/>
    <property type="evidence" value="ECO:0007669"/>
    <property type="project" value="TreeGrafter"/>
</dbReference>
<evidence type="ECO:0000256" key="1">
    <source>
        <dbReference type="ARBA" id="ARBA00004141"/>
    </source>
</evidence>
<feature type="transmembrane region" description="Helical" evidence="6">
    <location>
        <begin position="332"/>
        <end position="350"/>
    </location>
</feature>
<evidence type="ECO:0000256" key="6">
    <source>
        <dbReference type="SAM" id="Phobius"/>
    </source>
</evidence>
<dbReference type="CDD" id="cd13963">
    <property type="entry name" value="PT_UbiA_2"/>
    <property type="match status" value="1"/>
</dbReference>
<dbReference type="SUPFAM" id="SSF56784">
    <property type="entry name" value="HAD-like"/>
    <property type="match status" value="1"/>
</dbReference>
<feature type="transmembrane region" description="Helical" evidence="6">
    <location>
        <begin position="450"/>
        <end position="469"/>
    </location>
</feature>
<keyword evidence="5 6" id="KW-0472">Membrane</keyword>
<accession>A0A1G6R5H3</accession>
<evidence type="ECO:0000313" key="8">
    <source>
        <dbReference type="Proteomes" id="UP000198781"/>
    </source>
</evidence>
<dbReference type="InterPro" id="IPR023214">
    <property type="entry name" value="HAD_sf"/>
</dbReference>
<dbReference type="Pfam" id="PF12710">
    <property type="entry name" value="HAD"/>
    <property type="match status" value="1"/>
</dbReference>
<keyword evidence="4 6" id="KW-1133">Transmembrane helix</keyword>
<dbReference type="Proteomes" id="UP000198781">
    <property type="component" value="Unassembled WGS sequence"/>
</dbReference>
<evidence type="ECO:0000256" key="4">
    <source>
        <dbReference type="ARBA" id="ARBA00022989"/>
    </source>
</evidence>
<name>A0A1G6R5H3_9BURK</name>
<keyword evidence="8" id="KW-1185">Reference proteome</keyword>
<evidence type="ECO:0000256" key="3">
    <source>
        <dbReference type="ARBA" id="ARBA00022692"/>
    </source>
</evidence>
<protein>
    <submittedName>
        <fullName evidence="7">4-hydroxybenzoate polyprenyltransferase</fullName>
    </submittedName>
</protein>
<keyword evidence="7" id="KW-0808">Transferase</keyword>
<feature type="transmembrane region" description="Helical" evidence="6">
    <location>
        <begin position="413"/>
        <end position="430"/>
    </location>
</feature>
<dbReference type="InterPro" id="IPR039653">
    <property type="entry name" value="Prenyltransferase"/>
</dbReference>
<dbReference type="Pfam" id="PF01040">
    <property type="entry name" value="UbiA"/>
    <property type="match status" value="1"/>
</dbReference>
<feature type="transmembrane region" description="Helical" evidence="6">
    <location>
        <begin position="284"/>
        <end position="301"/>
    </location>
</feature>
<dbReference type="AlphaFoldDB" id="A0A1G6R5H3"/>
<reference evidence="7 8" key="1">
    <citation type="submission" date="2016-10" db="EMBL/GenBank/DDBJ databases">
        <authorList>
            <person name="de Groot N.N."/>
        </authorList>
    </citation>
    <scope>NUCLEOTIDE SEQUENCE [LARGE SCALE GENOMIC DNA]</scope>
    <source>
        <strain evidence="7 8">DSM 16619</strain>
    </source>
</reference>
<dbReference type="EMBL" id="FMZC01000004">
    <property type="protein sequence ID" value="SDC99862.1"/>
    <property type="molecule type" value="Genomic_DNA"/>
</dbReference>
<evidence type="ECO:0000256" key="5">
    <source>
        <dbReference type="ARBA" id="ARBA00023136"/>
    </source>
</evidence>
<dbReference type="PANTHER" id="PTHR11048">
    <property type="entry name" value="PRENYLTRANSFERASES"/>
    <property type="match status" value="1"/>
</dbReference>
<dbReference type="NCBIfam" id="NF006088">
    <property type="entry name" value="PRK08238.1"/>
    <property type="match status" value="1"/>
</dbReference>
<feature type="transmembrane region" description="Helical" evidence="6">
    <location>
        <begin position="257"/>
        <end position="278"/>
    </location>
</feature>
<dbReference type="PANTHER" id="PTHR11048:SF5">
    <property type="entry name" value="DECAPRENYL-PHOSPHATE PHOSPHORIBOSYLTRANSFERASE"/>
    <property type="match status" value="1"/>
</dbReference>
<dbReference type="GO" id="GO:0005886">
    <property type="term" value="C:plasma membrane"/>
    <property type="evidence" value="ECO:0007669"/>
    <property type="project" value="TreeGrafter"/>
</dbReference>
<comment type="subcellular location">
    <subcellularLocation>
        <location evidence="1">Membrane</location>
        <topology evidence="1">Multi-pass membrane protein</topology>
    </subcellularLocation>
</comment>
<dbReference type="Gene3D" id="3.40.50.1000">
    <property type="entry name" value="HAD superfamily/HAD-like"/>
    <property type="match status" value="1"/>
</dbReference>
<evidence type="ECO:0000313" key="7">
    <source>
        <dbReference type="EMBL" id="SDC99862.1"/>
    </source>
</evidence>
<feature type="transmembrane region" description="Helical" evidence="6">
    <location>
        <begin position="379"/>
        <end position="401"/>
    </location>
</feature>
<evidence type="ECO:0000256" key="2">
    <source>
        <dbReference type="ARBA" id="ARBA00022475"/>
    </source>
</evidence>
<dbReference type="InterPro" id="IPR036412">
    <property type="entry name" value="HAD-like_sf"/>
</dbReference>
<dbReference type="GO" id="GO:0016765">
    <property type="term" value="F:transferase activity, transferring alkyl or aryl (other than methyl) groups"/>
    <property type="evidence" value="ECO:0007669"/>
    <property type="project" value="InterPro"/>
</dbReference>
<dbReference type="Gene3D" id="1.10.357.140">
    <property type="entry name" value="UbiA prenyltransferase"/>
    <property type="match status" value="1"/>
</dbReference>
<dbReference type="InterPro" id="IPR044878">
    <property type="entry name" value="UbiA_sf"/>
</dbReference>
<dbReference type="STRING" id="187868.SAMN05192589_10448"/>
<feature type="transmembrane region" description="Helical" evidence="6">
    <location>
        <begin position="213"/>
        <end position="236"/>
    </location>
</feature>
<keyword evidence="3 6" id="KW-0812">Transmembrane</keyword>
<feature type="transmembrane region" description="Helical" evidence="6">
    <location>
        <begin position="306"/>
        <end position="326"/>
    </location>
</feature>
<organism evidence="7 8">
    <name type="scientific">Paracidovorax valerianellae</name>
    <dbReference type="NCBI Taxonomy" id="187868"/>
    <lineage>
        <taxon>Bacteria</taxon>
        <taxon>Pseudomonadati</taxon>
        <taxon>Pseudomonadota</taxon>
        <taxon>Betaproteobacteria</taxon>
        <taxon>Burkholderiales</taxon>
        <taxon>Comamonadaceae</taxon>
        <taxon>Paracidovorax</taxon>
    </lineage>
</organism>